<proteinExistence type="predicted"/>
<evidence type="ECO:0000256" key="3">
    <source>
        <dbReference type="ARBA" id="ARBA00022989"/>
    </source>
</evidence>
<evidence type="ECO:0000256" key="1">
    <source>
        <dbReference type="ARBA" id="ARBA00004141"/>
    </source>
</evidence>
<dbReference type="GO" id="GO:0008320">
    <property type="term" value="F:protein transmembrane transporter activity"/>
    <property type="evidence" value="ECO:0007669"/>
    <property type="project" value="TreeGrafter"/>
</dbReference>
<dbReference type="PANTHER" id="PTHR15371">
    <property type="entry name" value="TIM23"/>
    <property type="match status" value="1"/>
</dbReference>
<evidence type="ECO:0000313" key="6">
    <source>
        <dbReference type="EMBL" id="TRY79791.1"/>
    </source>
</evidence>
<evidence type="ECO:0000313" key="7">
    <source>
        <dbReference type="Proteomes" id="UP000318571"/>
    </source>
</evidence>
<sequence length="191" mass="20363">MMVDMDNQSGGGSAAMGNLFGSLQRSNAAQLSPYLNVDPSYLQSATPEFILNEDNKRGRMENSFTAIGSSVIIGSTVGGLYGLFDGMRKTADMKGRLRRTQVTNYTLKSGGSVSNSLGTVAVIYSSLYSLISLQHEDDDEIKSIVTGGLTGALYKSSAGLRKCGMAGAFGLGLATLWVMVLKKDERVSNYM</sequence>
<feature type="transmembrane region" description="Helical" evidence="5">
    <location>
        <begin position="164"/>
        <end position="181"/>
    </location>
</feature>
<dbReference type="Proteomes" id="UP000318571">
    <property type="component" value="Chromosome 6"/>
</dbReference>
<feature type="transmembrane region" description="Helical" evidence="5">
    <location>
        <begin position="64"/>
        <end position="84"/>
    </location>
</feature>
<dbReference type="OrthoDB" id="159299at2759"/>
<comment type="caution">
    <text evidence="6">The sequence shown here is derived from an EMBL/GenBank/DDBJ whole genome shotgun (WGS) entry which is preliminary data.</text>
</comment>
<keyword evidence="4 5" id="KW-0472">Membrane</keyword>
<dbReference type="GO" id="GO:0005744">
    <property type="term" value="C:TIM23 mitochondrial import inner membrane translocase complex"/>
    <property type="evidence" value="ECO:0007669"/>
    <property type="project" value="TreeGrafter"/>
</dbReference>
<dbReference type="OMA" id="DNDNIWS"/>
<dbReference type="STRING" id="6832.A0A553PQ57"/>
<evidence type="ECO:0000256" key="5">
    <source>
        <dbReference type="SAM" id="Phobius"/>
    </source>
</evidence>
<feature type="transmembrane region" description="Helical" evidence="5">
    <location>
        <begin position="105"/>
        <end position="127"/>
    </location>
</feature>
<keyword evidence="3 5" id="KW-1133">Transmembrane helix</keyword>
<gene>
    <name evidence="6" type="ORF">TCAL_09993</name>
</gene>
<accession>A0A553PQ57</accession>
<dbReference type="PANTHER" id="PTHR15371:SF0">
    <property type="entry name" value="SD19278P"/>
    <property type="match status" value="1"/>
</dbReference>
<dbReference type="AlphaFoldDB" id="A0A553PQ57"/>
<evidence type="ECO:0008006" key="8">
    <source>
        <dbReference type="Google" id="ProtNLM"/>
    </source>
</evidence>
<name>A0A553PQ57_TIGCA</name>
<evidence type="ECO:0000256" key="4">
    <source>
        <dbReference type="ARBA" id="ARBA00023136"/>
    </source>
</evidence>
<protein>
    <recommendedName>
        <fullName evidence="8">Mitochondrial import inner membrane translocase subunit TIM23</fullName>
    </recommendedName>
</protein>
<organism evidence="6 7">
    <name type="scientific">Tigriopus californicus</name>
    <name type="common">Marine copepod</name>
    <dbReference type="NCBI Taxonomy" id="6832"/>
    <lineage>
        <taxon>Eukaryota</taxon>
        <taxon>Metazoa</taxon>
        <taxon>Ecdysozoa</taxon>
        <taxon>Arthropoda</taxon>
        <taxon>Crustacea</taxon>
        <taxon>Multicrustacea</taxon>
        <taxon>Hexanauplia</taxon>
        <taxon>Copepoda</taxon>
        <taxon>Harpacticoida</taxon>
        <taxon>Harpacticidae</taxon>
        <taxon>Tigriopus</taxon>
    </lineage>
</organism>
<comment type="subcellular location">
    <subcellularLocation>
        <location evidence="1">Membrane</location>
        <topology evidence="1">Multi-pass membrane protein</topology>
    </subcellularLocation>
</comment>
<evidence type="ECO:0000256" key="2">
    <source>
        <dbReference type="ARBA" id="ARBA00022692"/>
    </source>
</evidence>
<keyword evidence="7" id="KW-1185">Reference proteome</keyword>
<dbReference type="EMBL" id="VCGU01000002">
    <property type="protein sequence ID" value="TRY79791.1"/>
    <property type="molecule type" value="Genomic_DNA"/>
</dbReference>
<dbReference type="GO" id="GO:0030150">
    <property type="term" value="P:protein import into mitochondrial matrix"/>
    <property type="evidence" value="ECO:0007669"/>
    <property type="project" value="TreeGrafter"/>
</dbReference>
<keyword evidence="2 5" id="KW-0812">Transmembrane</keyword>
<reference evidence="6 7" key="1">
    <citation type="journal article" date="2018" name="Nat. Ecol. Evol.">
        <title>Genomic signatures of mitonuclear coevolution across populations of Tigriopus californicus.</title>
        <authorList>
            <person name="Barreto F.S."/>
            <person name="Watson E.T."/>
            <person name="Lima T.G."/>
            <person name="Willett C.S."/>
            <person name="Edmands S."/>
            <person name="Li W."/>
            <person name="Burton R.S."/>
        </authorList>
    </citation>
    <scope>NUCLEOTIDE SEQUENCE [LARGE SCALE GENOMIC DNA]</scope>
    <source>
        <strain evidence="6 7">San Diego</strain>
    </source>
</reference>
<dbReference type="InterPro" id="IPR045238">
    <property type="entry name" value="Tim23-like"/>
</dbReference>
<dbReference type="Pfam" id="PF02466">
    <property type="entry name" value="Tim17"/>
    <property type="match status" value="1"/>
</dbReference>